<dbReference type="AlphaFoldDB" id="A0A564Z1G7"/>
<feature type="non-terminal residue" evidence="1">
    <location>
        <position position="1"/>
    </location>
</feature>
<sequence length="72" mass="8446">PHPAVIQQILEAVTFKIPVLRRASPSSRLPFLKMSMPGLQLKWLQKRPLLKIFYKLFNKAESKQKEDLKFIN</sequence>
<reference evidence="1 2" key="1">
    <citation type="submission" date="2019-07" db="EMBL/GenBank/DDBJ databases">
        <authorList>
            <person name="Jastrzebski P J."/>
            <person name="Paukszto L."/>
            <person name="Jastrzebski P J."/>
        </authorList>
    </citation>
    <scope>NUCLEOTIDE SEQUENCE [LARGE SCALE GENOMIC DNA]</scope>
    <source>
        <strain evidence="1 2">WMS-il1</strain>
    </source>
</reference>
<proteinExistence type="predicted"/>
<evidence type="ECO:0000313" key="2">
    <source>
        <dbReference type="Proteomes" id="UP000321570"/>
    </source>
</evidence>
<dbReference type="Proteomes" id="UP000321570">
    <property type="component" value="Unassembled WGS sequence"/>
</dbReference>
<gene>
    <name evidence="1" type="ORF">WMSIL1_LOCUS11637</name>
</gene>
<accession>A0A564Z1G7</accession>
<organism evidence="1 2">
    <name type="scientific">Hymenolepis diminuta</name>
    <name type="common">Rat tapeworm</name>
    <dbReference type="NCBI Taxonomy" id="6216"/>
    <lineage>
        <taxon>Eukaryota</taxon>
        <taxon>Metazoa</taxon>
        <taxon>Spiralia</taxon>
        <taxon>Lophotrochozoa</taxon>
        <taxon>Platyhelminthes</taxon>
        <taxon>Cestoda</taxon>
        <taxon>Eucestoda</taxon>
        <taxon>Cyclophyllidea</taxon>
        <taxon>Hymenolepididae</taxon>
        <taxon>Hymenolepis</taxon>
    </lineage>
</organism>
<evidence type="ECO:0000313" key="1">
    <source>
        <dbReference type="EMBL" id="VUZ53325.1"/>
    </source>
</evidence>
<name>A0A564Z1G7_HYMDI</name>
<protein>
    <submittedName>
        <fullName evidence="1">Uncharacterized protein</fullName>
    </submittedName>
</protein>
<keyword evidence="2" id="KW-1185">Reference proteome</keyword>
<dbReference type="EMBL" id="CABIJS010000555">
    <property type="protein sequence ID" value="VUZ53325.1"/>
    <property type="molecule type" value="Genomic_DNA"/>
</dbReference>